<keyword evidence="3" id="KW-1185">Reference proteome</keyword>
<reference evidence="2" key="1">
    <citation type="submission" date="2023-07" db="EMBL/GenBank/DDBJ databases">
        <authorList>
            <consortium name="AG Swart"/>
            <person name="Singh M."/>
            <person name="Singh A."/>
            <person name="Seah K."/>
            <person name="Emmerich C."/>
        </authorList>
    </citation>
    <scope>NUCLEOTIDE SEQUENCE</scope>
    <source>
        <strain evidence="2">DP1</strain>
    </source>
</reference>
<evidence type="ECO:0000313" key="3">
    <source>
        <dbReference type="Proteomes" id="UP001295684"/>
    </source>
</evidence>
<name>A0AAD1XU53_EUPCR</name>
<dbReference type="AlphaFoldDB" id="A0AAD1XU53"/>
<protein>
    <recommendedName>
        <fullName evidence="4">MORN repeat protein</fullName>
    </recommendedName>
</protein>
<evidence type="ECO:0000313" key="2">
    <source>
        <dbReference type="EMBL" id="CAI2378978.1"/>
    </source>
</evidence>
<dbReference type="EMBL" id="CAMPGE010020773">
    <property type="protein sequence ID" value="CAI2378978.1"/>
    <property type="molecule type" value="Genomic_DNA"/>
</dbReference>
<comment type="caution">
    <text evidence="2">The sequence shown here is derived from an EMBL/GenBank/DDBJ whole genome shotgun (WGS) entry which is preliminary data.</text>
</comment>
<organism evidence="2 3">
    <name type="scientific">Euplotes crassus</name>
    <dbReference type="NCBI Taxonomy" id="5936"/>
    <lineage>
        <taxon>Eukaryota</taxon>
        <taxon>Sar</taxon>
        <taxon>Alveolata</taxon>
        <taxon>Ciliophora</taxon>
        <taxon>Intramacronucleata</taxon>
        <taxon>Spirotrichea</taxon>
        <taxon>Hypotrichia</taxon>
        <taxon>Euplotida</taxon>
        <taxon>Euplotidae</taxon>
        <taxon>Moneuplotes</taxon>
    </lineage>
</organism>
<proteinExistence type="predicted"/>
<dbReference type="Proteomes" id="UP001295684">
    <property type="component" value="Unassembled WGS sequence"/>
</dbReference>
<dbReference type="Pfam" id="PF02493">
    <property type="entry name" value="MORN"/>
    <property type="match status" value="5"/>
</dbReference>
<sequence>METFGSGSISARLGVTYTEATFYIDAGTSGSGKKKLMASGMKCSDPNLEYRPFQKYDNSCWGRCDYEGYWNKKTSLPEGQGIRISCVGNTFKGEFKTGKLNGYAVAHYSSGEKYEGYFKDDRLRGKGIWTFKDGSTEEGEWKDNKKNGYCVIKNSSEKKTFEGNFKNNSKHGQGKEFCNDGSTYQGFWVDGKKHGLITYTSKEGSSQTQIWSNGTKQ</sequence>
<dbReference type="PANTHER" id="PTHR23084:SF263">
    <property type="entry name" value="MORN REPEAT-CONTAINING PROTEIN 1"/>
    <property type="match status" value="1"/>
</dbReference>
<keyword evidence="1" id="KW-0677">Repeat</keyword>
<dbReference type="InterPro" id="IPR003409">
    <property type="entry name" value="MORN"/>
</dbReference>
<dbReference type="SUPFAM" id="SSF82185">
    <property type="entry name" value="Histone H3 K4-specific methyltransferase SET7/9 N-terminal domain"/>
    <property type="match status" value="2"/>
</dbReference>
<dbReference type="PANTHER" id="PTHR23084">
    <property type="entry name" value="PHOSPHATIDYLINOSITOL-4-PHOSPHATE 5-KINASE RELATED"/>
    <property type="match status" value="1"/>
</dbReference>
<gene>
    <name evidence="2" type="ORF">ECRASSUSDP1_LOCUS20383</name>
</gene>
<accession>A0AAD1XU53</accession>
<evidence type="ECO:0008006" key="4">
    <source>
        <dbReference type="Google" id="ProtNLM"/>
    </source>
</evidence>
<dbReference type="Gene3D" id="2.20.110.10">
    <property type="entry name" value="Histone H3 K4-specific methyltransferase SET7/9 N-terminal domain"/>
    <property type="match status" value="3"/>
</dbReference>
<evidence type="ECO:0000256" key="1">
    <source>
        <dbReference type="ARBA" id="ARBA00022737"/>
    </source>
</evidence>
<dbReference type="SMART" id="SM00698">
    <property type="entry name" value="MORN"/>
    <property type="match status" value="4"/>
</dbReference>